<reference evidence="3" key="1">
    <citation type="submission" date="2017-06" db="EMBL/GenBank/DDBJ databases">
        <title>Whole genome sequence of Laribacter hongkongensis LHGZ1.</title>
        <authorList>
            <person name="Chen D."/>
            <person name="Wu H."/>
            <person name="Chen J."/>
        </authorList>
    </citation>
    <scope>NUCLEOTIDE SEQUENCE [LARGE SCALE GENOMIC DNA]</scope>
    <source>
        <strain evidence="3">LHGZ1</strain>
    </source>
</reference>
<evidence type="ECO:0000313" key="2">
    <source>
        <dbReference type="EMBL" id="ASJ25839.1"/>
    </source>
</evidence>
<dbReference type="EMBL" id="CP022115">
    <property type="protein sequence ID" value="ASJ25839.1"/>
    <property type="molecule type" value="Genomic_DNA"/>
</dbReference>
<evidence type="ECO:0000256" key="1">
    <source>
        <dbReference type="ARBA" id="ARBA00023122"/>
    </source>
</evidence>
<sequence length="151" mass="16413">MSATVRQLLQDKNQPPLIAVSPDCTVFQALQKLAEHDIGAVAVMDGSRLVGIFSERDYARRMILEGRQSSGTPVTAVMTERVIVVHPDTPASQCMAIMTDKRIRHLPVADNGRVIGMVSIGDVVRSTLAEQQIAIDSLTQYVMGCSTMGCR</sequence>
<organism evidence="2 3">
    <name type="scientific">Laribacter hongkongensis</name>
    <dbReference type="NCBI Taxonomy" id="168471"/>
    <lineage>
        <taxon>Bacteria</taxon>
        <taxon>Pseudomonadati</taxon>
        <taxon>Pseudomonadota</taxon>
        <taxon>Betaproteobacteria</taxon>
        <taxon>Neisseriales</taxon>
        <taxon>Aquaspirillaceae</taxon>
        <taxon>Laribacter</taxon>
    </lineage>
</organism>
<dbReference type="PANTHER" id="PTHR43080:SF2">
    <property type="entry name" value="CBS DOMAIN-CONTAINING PROTEIN"/>
    <property type="match status" value="1"/>
</dbReference>
<dbReference type="InterPro" id="IPR051257">
    <property type="entry name" value="Diverse_CBS-Domain"/>
</dbReference>
<dbReference type="OrthoDB" id="9807125at2"/>
<name>A0A248LMW5_9NEIS</name>
<protein>
    <submittedName>
        <fullName evidence="2">CBS domain-containing protein</fullName>
    </submittedName>
</protein>
<dbReference type="PROSITE" id="PS51371">
    <property type="entry name" value="CBS"/>
    <property type="match status" value="2"/>
</dbReference>
<dbReference type="SMART" id="SM00116">
    <property type="entry name" value="CBS"/>
    <property type="match status" value="2"/>
</dbReference>
<evidence type="ECO:0000313" key="3">
    <source>
        <dbReference type="Proteomes" id="UP000197424"/>
    </source>
</evidence>
<accession>A0A248LMW5</accession>
<proteinExistence type="predicted"/>
<dbReference type="Proteomes" id="UP000197424">
    <property type="component" value="Chromosome"/>
</dbReference>
<dbReference type="PANTHER" id="PTHR43080">
    <property type="entry name" value="CBS DOMAIN-CONTAINING PROTEIN CBSX3, MITOCHONDRIAL"/>
    <property type="match status" value="1"/>
</dbReference>
<dbReference type="InterPro" id="IPR046342">
    <property type="entry name" value="CBS_dom_sf"/>
</dbReference>
<dbReference type="RefSeq" id="WP_088861555.1">
    <property type="nucleotide sequence ID" value="NZ_CP022115.1"/>
</dbReference>
<dbReference type="InterPro" id="IPR000644">
    <property type="entry name" value="CBS_dom"/>
</dbReference>
<keyword evidence="1" id="KW-0129">CBS domain</keyword>
<dbReference type="CDD" id="cd04623">
    <property type="entry name" value="CBS_pair_bac_euk"/>
    <property type="match status" value="1"/>
</dbReference>
<gene>
    <name evidence="2" type="ORF">LHGZ1_3008</name>
</gene>
<dbReference type="Gene3D" id="3.10.580.10">
    <property type="entry name" value="CBS-domain"/>
    <property type="match status" value="1"/>
</dbReference>
<dbReference type="AlphaFoldDB" id="A0A248LMW5"/>
<dbReference type="Pfam" id="PF00571">
    <property type="entry name" value="CBS"/>
    <property type="match status" value="2"/>
</dbReference>
<dbReference type="SUPFAM" id="SSF54631">
    <property type="entry name" value="CBS-domain pair"/>
    <property type="match status" value="1"/>
</dbReference>
<dbReference type="InterPro" id="IPR044725">
    <property type="entry name" value="CBSX3_CBS_dom"/>
</dbReference>